<keyword evidence="1" id="KW-0472">Membrane</keyword>
<evidence type="ECO:0000313" key="3">
    <source>
        <dbReference type="Proteomes" id="UP001500021"/>
    </source>
</evidence>
<feature type="transmembrane region" description="Helical" evidence="1">
    <location>
        <begin position="44"/>
        <end position="64"/>
    </location>
</feature>
<protein>
    <submittedName>
        <fullName evidence="2">Uncharacterized protein</fullName>
    </submittedName>
</protein>
<evidence type="ECO:0000313" key="2">
    <source>
        <dbReference type="EMBL" id="GAA0811174.1"/>
    </source>
</evidence>
<keyword evidence="1" id="KW-0812">Transmembrane</keyword>
<reference evidence="2 3" key="1">
    <citation type="journal article" date="2019" name="Int. J. Syst. Evol. Microbiol.">
        <title>The Global Catalogue of Microorganisms (GCM) 10K type strain sequencing project: providing services to taxonomists for standard genome sequencing and annotation.</title>
        <authorList>
            <consortium name="The Broad Institute Genomics Platform"/>
            <consortium name="The Broad Institute Genome Sequencing Center for Infectious Disease"/>
            <person name="Wu L."/>
            <person name="Ma J."/>
        </authorList>
    </citation>
    <scope>NUCLEOTIDE SEQUENCE [LARGE SCALE GENOMIC DNA]</scope>
    <source>
        <strain evidence="2 3">JCM 15608</strain>
    </source>
</reference>
<dbReference type="Proteomes" id="UP001500021">
    <property type="component" value="Unassembled WGS sequence"/>
</dbReference>
<dbReference type="RefSeq" id="WP_343814222.1">
    <property type="nucleotide sequence ID" value="NZ_BAAAFA010000001.1"/>
</dbReference>
<comment type="caution">
    <text evidence="2">The sequence shown here is derived from an EMBL/GenBank/DDBJ whole genome shotgun (WGS) entry which is preliminary data.</text>
</comment>
<name>A0ABN1L3C5_9GAMM</name>
<organism evidence="2 3">
    <name type="scientific">Colwellia asteriadis</name>
    <dbReference type="NCBI Taxonomy" id="517723"/>
    <lineage>
        <taxon>Bacteria</taxon>
        <taxon>Pseudomonadati</taxon>
        <taxon>Pseudomonadota</taxon>
        <taxon>Gammaproteobacteria</taxon>
        <taxon>Alteromonadales</taxon>
        <taxon>Colwelliaceae</taxon>
        <taxon>Colwellia</taxon>
    </lineage>
</organism>
<gene>
    <name evidence="2" type="ORF">GCM10009111_03290</name>
</gene>
<evidence type="ECO:0000256" key="1">
    <source>
        <dbReference type="SAM" id="Phobius"/>
    </source>
</evidence>
<dbReference type="EMBL" id="BAAAFA010000001">
    <property type="protein sequence ID" value="GAA0811174.1"/>
    <property type="molecule type" value="Genomic_DNA"/>
</dbReference>
<keyword evidence="3" id="KW-1185">Reference proteome</keyword>
<proteinExistence type="predicted"/>
<accession>A0ABN1L3C5</accession>
<keyword evidence="1" id="KW-1133">Transmembrane helix</keyword>
<sequence>MKDIEESLVAELKSDSTLAFKTSDDELFKRAEVTANNQQGTKDLVALGMASIWVVFISLFMKILKPLFKRMAGKPKALSDDAKNIKYTTNNENK</sequence>